<reference evidence="2" key="2">
    <citation type="journal article" date="2021" name="Genome Biol. Evol.">
        <title>Developing a high-quality reference genome for a parasitic bivalve with doubly uniparental inheritance (Bivalvia: Unionida).</title>
        <authorList>
            <person name="Smith C.H."/>
        </authorList>
    </citation>
    <scope>NUCLEOTIDE SEQUENCE</scope>
    <source>
        <strain evidence="2">CHS0354</strain>
        <tissue evidence="2">Mantle</tissue>
    </source>
</reference>
<keyword evidence="3" id="KW-1185">Reference proteome</keyword>
<protein>
    <submittedName>
        <fullName evidence="2">Uncharacterized protein</fullName>
    </submittedName>
</protein>
<accession>A0AAE0STR2</accession>
<dbReference type="EMBL" id="JAEAOA010000432">
    <property type="protein sequence ID" value="KAK3597783.1"/>
    <property type="molecule type" value="Genomic_DNA"/>
</dbReference>
<dbReference type="Proteomes" id="UP001195483">
    <property type="component" value="Unassembled WGS sequence"/>
</dbReference>
<reference evidence="2" key="1">
    <citation type="journal article" date="2021" name="Genome Biol. Evol.">
        <title>A High-Quality Reference Genome for a Parasitic Bivalve with Doubly Uniparental Inheritance (Bivalvia: Unionida).</title>
        <authorList>
            <person name="Smith C.H."/>
        </authorList>
    </citation>
    <scope>NUCLEOTIDE SEQUENCE</scope>
    <source>
        <strain evidence="2">CHS0354</strain>
    </source>
</reference>
<evidence type="ECO:0000313" key="3">
    <source>
        <dbReference type="Proteomes" id="UP001195483"/>
    </source>
</evidence>
<feature type="transmembrane region" description="Helical" evidence="1">
    <location>
        <begin position="83"/>
        <end position="102"/>
    </location>
</feature>
<proteinExistence type="predicted"/>
<name>A0AAE0STR2_9BIVA</name>
<comment type="caution">
    <text evidence="2">The sequence shown here is derived from an EMBL/GenBank/DDBJ whole genome shotgun (WGS) entry which is preliminary data.</text>
</comment>
<sequence length="105" mass="12296">MNKNKQCKFCLKEKFNLKCDLFIKTTKLKTHNFINIHNPNTLAGKPKIHNQKCTSIHLDPTIIHASQFTKTDANVIFECHISAYVYACAFNSIFTYSFFFKFRKI</sequence>
<reference evidence="2" key="3">
    <citation type="submission" date="2023-05" db="EMBL/GenBank/DDBJ databases">
        <authorList>
            <person name="Smith C.H."/>
        </authorList>
    </citation>
    <scope>NUCLEOTIDE SEQUENCE</scope>
    <source>
        <strain evidence="2">CHS0354</strain>
        <tissue evidence="2">Mantle</tissue>
    </source>
</reference>
<organism evidence="2 3">
    <name type="scientific">Potamilus streckersoni</name>
    <dbReference type="NCBI Taxonomy" id="2493646"/>
    <lineage>
        <taxon>Eukaryota</taxon>
        <taxon>Metazoa</taxon>
        <taxon>Spiralia</taxon>
        <taxon>Lophotrochozoa</taxon>
        <taxon>Mollusca</taxon>
        <taxon>Bivalvia</taxon>
        <taxon>Autobranchia</taxon>
        <taxon>Heteroconchia</taxon>
        <taxon>Palaeoheterodonta</taxon>
        <taxon>Unionida</taxon>
        <taxon>Unionoidea</taxon>
        <taxon>Unionidae</taxon>
        <taxon>Ambleminae</taxon>
        <taxon>Lampsilini</taxon>
        <taxon>Potamilus</taxon>
    </lineage>
</organism>
<evidence type="ECO:0000256" key="1">
    <source>
        <dbReference type="SAM" id="Phobius"/>
    </source>
</evidence>
<evidence type="ECO:0000313" key="2">
    <source>
        <dbReference type="EMBL" id="KAK3597783.1"/>
    </source>
</evidence>
<dbReference type="AlphaFoldDB" id="A0AAE0STR2"/>
<keyword evidence="1" id="KW-0472">Membrane</keyword>
<gene>
    <name evidence="2" type="ORF">CHS0354_006141</name>
</gene>
<keyword evidence="1" id="KW-1133">Transmembrane helix</keyword>
<keyword evidence="1" id="KW-0812">Transmembrane</keyword>